<dbReference type="Pfam" id="PF00668">
    <property type="entry name" value="Condensation"/>
    <property type="match status" value="1"/>
</dbReference>
<evidence type="ECO:0000313" key="2">
    <source>
        <dbReference type="EMBL" id="GAA2909501.1"/>
    </source>
</evidence>
<sequence>MMSRLPLSFSQSRIWLLNQISGPDAQYNVPIVVRSRNRIDADALHEALRDVMLRHEILRTVYREADGDAVQIVREPRSVREVMSVERLPESLLAVRIAEISTYAFALDAEVPLRAWLLTSDSADDVVVLVTHHIAVDGASLVPLLRDLGAAYAARRDLTAPRWDPLPVQYSDFGVWQRAFLGDCADPNSVSGRQLAYWREKLARLPVEIELPTDRPRPQSANFGGAEVSMPVPAGLHHQVIAVAQAERVSPFTVFHAAMAAFLSRSGAGADIPLGGFVSGRTDAALDDLVGFFVNTLVFRLDVSAESTFRELLRRARAVEIEAYSHQDLPFELIVKELRPIRSPSRHPLVQTAISYENADFTALKIPGLGAEVEIAEHGRAKFDLYIRFIAGRDVGGEPTTPQMKWRYATALFDARTIEAMAERFIEFLGCAAVHPEQIIEKLPAACSAWS</sequence>
<dbReference type="EMBL" id="BAAAVI010000100">
    <property type="protein sequence ID" value="GAA2909501.1"/>
    <property type="molecule type" value="Genomic_DNA"/>
</dbReference>
<accession>A0ABN3WB30</accession>
<dbReference type="PANTHER" id="PTHR45527">
    <property type="entry name" value="NONRIBOSOMAL PEPTIDE SYNTHETASE"/>
    <property type="match status" value="1"/>
</dbReference>
<proteinExistence type="predicted"/>
<evidence type="ECO:0000259" key="1">
    <source>
        <dbReference type="Pfam" id="PF00668"/>
    </source>
</evidence>
<name>A0ABN3WB30_9ACTN</name>
<comment type="caution">
    <text evidence="2">The sequence shown here is derived from an EMBL/GenBank/DDBJ whole genome shotgun (WGS) entry which is preliminary data.</text>
</comment>
<dbReference type="InterPro" id="IPR023213">
    <property type="entry name" value="CAT-like_dom_sf"/>
</dbReference>
<dbReference type="InterPro" id="IPR001242">
    <property type="entry name" value="Condensation_dom"/>
</dbReference>
<dbReference type="PANTHER" id="PTHR45527:SF1">
    <property type="entry name" value="FATTY ACID SYNTHASE"/>
    <property type="match status" value="1"/>
</dbReference>
<feature type="domain" description="Condensation" evidence="1">
    <location>
        <begin position="5"/>
        <end position="442"/>
    </location>
</feature>
<dbReference type="RefSeq" id="WP_344981588.1">
    <property type="nucleotide sequence ID" value="NZ_BAAAVI010000100.1"/>
</dbReference>
<reference evidence="2 3" key="1">
    <citation type="journal article" date="2019" name="Int. J. Syst. Evol. Microbiol.">
        <title>The Global Catalogue of Microorganisms (GCM) 10K type strain sequencing project: providing services to taxonomists for standard genome sequencing and annotation.</title>
        <authorList>
            <consortium name="The Broad Institute Genomics Platform"/>
            <consortium name="The Broad Institute Genome Sequencing Center for Infectious Disease"/>
            <person name="Wu L."/>
            <person name="Ma J."/>
        </authorList>
    </citation>
    <scope>NUCLEOTIDE SEQUENCE [LARGE SCALE GENOMIC DNA]</scope>
    <source>
        <strain evidence="2 3">JCM 6242</strain>
    </source>
</reference>
<keyword evidence="3" id="KW-1185">Reference proteome</keyword>
<dbReference type="SUPFAM" id="SSF52777">
    <property type="entry name" value="CoA-dependent acyltransferases"/>
    <property type="match status" value="2"/>
</dbReference>
<protein>
    <recommendedName>
        <fullName evidence="1">Condensation domain-containing protein</fullName>
    </recommendedName>
</protein>
<dbReference type="Gene3D" id="3.30.559.10">
    <property type="entry name" value="Chloramphenicol acetyltransferase-like domain"/>
    <property type="match status" value="1"/>
</dbReference>
<evidence type="ECO:0000313" key="3">
    <source>
        <dbReference type="Proteomes" id="UP001500831"/>
    </source>
</evidence>
<dbReference type="CDD" id="cd19540">
    <property type="entry name" value="LCL_NRPS-like"/>
    <property type="match status" value="1"/>
</dbReference>
<gene>
    <name evidence="2" type="ORF">GCM10010517_75920</name>
</gene>
<dbReference type="Gene3D" id="3.30.559.30">
    <property type="entry name" value="Nonribosomal peptide synthetase, condensation domain"/>
    <property type="match status" value="1"/>
</dbReference>
<dbReference type="Proteomes" id="UP001500831">
    <property type="component" value="Unassembled WGS sequence"/>
</dbReference>
<organism evidence="2 3">
    <name type="scientific">Streptosporangium fragile</name>
    <dbReference type="NCBI Taxonomy" id="46186"/>
    <lineage>
        <taxon>Bacteria</taxon>
        <taxon>Bacillati</taxon>
        <taxon>Actinomycetota</taxon>
        <taxon>Actinomycetes</taxon>
        <taxon>Streptosporangiales</taxon>
        <taxon>Streptosporangiaceae</taxon>
        <taxon>Streptosporangium</taxon>
    </lineage>
</organism>